<evidence type="ECO:0000313" key="3">
    <source>
        <dbReference type="Proteomes" id="UP000298327"/>
    </source>
</evidence>
<dbReference type="EMBL" id="SEOQ01000835">
    <property type="protein sequence ID" value="TFY56350.1"/>
    <property type="molecule type" value="Genomic_DNA"/>
</dbReference>
<dbReference type="AlphaFoldDB" id="A0A4Y9Y265"/>
<proteinExistence type="predicted"/>
<evidence type="ECO:0000256" key="1">
    <source>
        <dbReference type="SAM" id="MobiDB-lite"/>
    </source>
</evidence>
<reference evidence="2 3" key="1">
    <citation type="submission" date="2019-02" db="EMBL/GenBank/DDBJ databases">
        <title>Genome sequencing of the rare red list fungi Dentipellis fragilis.</title>
        <authorList>
            <person name="Buettner E."/>
            <person name="Kellner H."/>
        </authorList>
    </citation>
    <scope>NUCLEOTIDE SEQUENCE [LARGE SCALE GENOMIC DNA]</scope>
    <source>
        <strain evidence="2 3">DSM 105465</strain>
    </source>
</reference>
<gene>
    <name evidence="2" type="ORF">EVG20_g8958</name>
</gene>
<feature type="region of interest" description="Disordered" evidence="1">
    <location>
        <begin position="141"/>
        <end position="161"/>
    </location>
</feature>
<keyword evidence="3" id="KW-1185">Reference proteome</keyword>
<organism evidence="2 3">
    <name type="scientific">Dentipellis fragilis</name>
    <dbReference type="NCBI Taxonomy" id="205917"/>
    <lineage>
        <taxon>Eukaryota</taxon>
        <taxon>Fungi</taxon>
        <taxon>Dikarya</taxon>
        <taxon>Basidiomycota</taxon>
        <taxon>Agaricomycotina</taxon>
        <taxon>Agaricomycetes</taxon>
        <taxon>Russulales</taxon>
        <taxon>Hericiaceae</taxon>
        <taxon>Dentipellis</taxon>
    </lineage>
</organism>
<feature type="compositionally biased region" description="Basic residues" evidence="1">
    <location>
        <begin position="149"/>
        <end position="161"/>
    </location>
</feature>
<name>A0A4Y9Y265_9AGAM</name>
<protein>
    <submittedName>
        <fullName evidence="2">Uncharacterized protein</fullName>
    </submittedName>
</protein>
<sequence>MMLQVFAFDEAKLRTEEDVTVTIALEFGNFHKFLTPTRPFSCLANNRSRMPENNLEEGTGDVDRRAFVSATIYLRVRSSSCHERTNFSSVSLRVWPTYVASSLYLIETSRGRSRYAKSFNDRSWTPHKFSTVEYWSVNTHTDSPSQYARKPRTRLRTKAST</sequence>
<dbReference type="Proteomes" id="UP000298327">
    <property type="component" value="Unassembled WGS sequence"/>
</dbReference>
<comment type="caution">
    <text evidence="2">The sequence shown here is derived from an EMBL/GenBank/DDBJ whole genome shotgun (WGS) entry which is preliminary data.</text>
</comment>
<accession>A0A4Y9Y265</accession>
<evidence type="ECO:0000313" key="2">
    <source>
        <dbReference type="EMBL" id="TFY56350.1"/>
    </source>
</evidence>